<dbReference type="PANTHER" id="PTHR38431">
    <property type="entry name" value="BLL2305 PROTEIN"/>
    <property type="match status" value="1"/>
</dbReference>
<evidence type="ECO:0000259" key="1">
    <source>
        <dbReference type="Pfam" id="PF12727"/>
    </source>
</evidence>
<dbReference type="InterPro" id="IPR041657">
    <property type="entry name" value="HTH_17"/>
</dbReference>
<dbReference type="Pfam" id="PF12727">
    <property type="entry name" value="PBP_like"/>
    <property type="match status" value="1"/>
</dbReference>
<dbReference type="InterPro" id="IPR024370">
    <property type="entry name" value="PBP_domain"/>
</dbReference>
<evidence type="ECO:0000313" key="4">
    <source>
        <dbReference type="Proteomes" id="UP000007089"/>
    </source>
</evidence>
<dbReference type="KEGG" id="acp:A2cp1_1062"/>
<dbReference type="SUPFAM" id="SSF53850">
    <property type="entry name" value="Periplasmic binding protein-like II"/>
    <property type="match status" value="1"/>
</dbReference>
<dbReference type="Pfam" id="PF12728">
    <property type="entry name" value="HTH_17"/>
    <property type="match status" value="1"/>
</dbReference>
<sequence>MPDQLLTTAEVAEVLRVHPKHVYRLLKRGLPARRVGAEWRFSREDVLAWSSGRTGDARLETAPAPTPSGALDAAPALVAANGDVALLSLLALAAAQGPPLVGFVQADMAEAADLLRRRAVLAAGAHAGGFPSHVGDDRVARIHLVTREIGLVHPPGRPVTLEELARRRLASRPGSAGVRRHLDEALRARRLDPARVHRKALLLRSHLEVALAVVAGRADVGLCSRAWGERAGLAFRPIATEPYGLIVKARDLGDARVVRLCETAQGRAFRAEAGAIPGYDVEGAGDIRYDA</sequence>
<feature type="domain" description="Helix-turn-helix" evidence="2">
    <location>
        <begin position="5"/>
        <end position="49"/>
    </location>
</feature>
<dbReference type="Gene3D" id="1.10.10.10">
    <property type="entry name" value="Winged helix-like DNA-binding domain superfamily/Winged helix DNA-binding domain"/>
    <property type="match status" value="1"/>
</dbReference>
<keyword evidence="4" id="KW-1185">Reference proteome</keyword>
<dbReference type="EMBL" id="CP001359">
    <property type="protein sequence ID" value="ACL64413.1"/>
    <property type="molecule type" value="Genomic_DNA"/>
</dbReference>
<dbReference type="NCBIfam" id="TIGR01764">
    <property type="entry name" value="excise"/>
    <property type="match status" value="1"/>
</dbReference>
<gene>
    <name evidence="3" type="ordered locus">A2cp1_1062</name>
</gene>
<reference evidence="3" key="1">
    <citation type="submission" date="2009-01" db="EMBL/GenBank/DDBJ databases">
        <title>Complete sequence of Anaeromyxobacter dehalogenans 2CP-1.</title>
        <authorList>
            <consortium name="US DOE Joint Genome Institute"/>
            <person name="Lucas S."/>
            <person name="Copeland A."/>
            <person name="Lapidus A."/>
            <person name="Glavina del Rio T."/>
            <person name="Dalin E."/>
            <person name="Tice H."/>
            <person name="Bruce D."/>
            <person name="Goodwin L."/>
            <person name="Pitluck S."/>
            <person name="Saunders E."/>
            <person name="Brettin T."/>
            <person name="Detter J.C."/>
            <person name="Han C."/>
            <person name="Larimer F."/>
            <person name="Land M."/>
            <person name="Hauser L."/>
            <person name="Kyrpides N."/>
            <person name="Ovchinnikova G."/>
            <person name="Beliaev A.S."/>
            <person name="Richardson P."/>
        </authorList>
    </citation>
    <scope>NUCLEOTIDE SEQUENCE</scope>
    <source>
        <strain evidence="3">2CP-1</strain>
    </source>
</reference>
<feature type="domain" description="PBP" evidence="1">
    <location>
        <begin position="109"/>
        <end position="264"/>
    </location>
</feature>
<dbReference type="InterPro" id="IPR010093">
    <property type="entry name" value="SinI_DNA-bd"/>
</dbReference>
<name>B8JF56_ANAD2</name>
<dbReference type="PANTHER" id="PTHR38431:SF1">
    <property type="entry name" value="BLL2305 PROTEIN"/>
    <property type="match status" value="1"/>
</dbReference>
<dbReference type="RefSeq" id="WP_012632406.1">
    <property type="nucleotide sequence ID" value="NC_011891.1"/>
</dbReference>
<dbReference type="InterPro" id="IPR009061">
    <property type="entry name" value="DNA-bd_dom_put_sf"/>
</dbReference>
<dbReference type="SUPFAM" id="SSF46955">
    <property type="entry name" value="Putative DNA-binding domain"/>
    <property type="match status" value="1"/>
</dbReference>
<evidence type="ECO:0000313" key="3">
    <source>
        <dbReference type="EMBL" id="ACL64413.1"/>
    </source>
</evidence>
<dbReference type="HOGENOM" id="CLU_053344_1_0_7"/>
<dbReference type="InterPro" id="IPR036388">
    <property type="entry name" value="WH-like_DNA-bd_sf"/>
</dbReference>
<dbReference type="GO" id="GO:0003677">
    <property type="term" value="F:DNA binding"/>
    <property type="evidence" value="ECO:0007669"/>
    <property type="project" value="InterPro"/>
</dbReference>
<evidence type="ECO:0000259" key="2">
    <source>
        <dbReference type="Pfam" id="PF12728"/>
    </source>
</evidence>
<dbReference type="AlphaFoldDB" id="B8JF56"/>
<proteinExistence type="predicted"/>
<dbReference type="Proteomes" id="UP000007089">
    <property type="component" value="Chromosome"/>
</dbReference>
<protein>
    <submittedName>
        <fullName evidence="3">DNA binding domain protein, excisionase family</fullName>
    </submittedName>
</protein>
<accession>B8JF56</accession>
<organism evidence="3 4">
    <name type="scientific">Anaeromyxobacter dehalogenans (strain ATCC BAA-258 / DSM 21875 / 2CP-1)</name>
    <dbReference type="NCBI Taxonomy" id="455488"/>
    <lineage>
        <taxon>Bacteria</taxon>
        <taxon>Pseudomonadati</taxon>
        <taxon>Myxococcota</taxon>
        <taxon>Myxococcia</taxon>
        <taxon>Myxococcales</taxon>
        <taxon>Cystobacterineae</taxon>
        <taxon>Anaeromyxobacteraceae</taxon>
        <taxon>Anaeromyxobacter</taxon>
    </lineage>
</organism>